<accession>A0A7J8WAD3</accession>
<evidence type="ECO:0000313" key="1">
    <source>
        <dbReference type="EMBL" id="MBA0672027.1"/>
    </source>
</evidence>
<organism evidence="1 2">
    <name type="scientific">Gossypium klotzschianum</name>
    <dbReference type="NCBI Taxonomy" id="34286"/>
    <lineage>
        <taxon>Eukaryota</taxon>
        <taxon>Viridiplantae</taxon>
        <taxon>Streptophyta</taxon>
        <taxon>Embryophyta</taxon>
        <taxon>Tracheophyta</taxon>
        <taxon>Spermatophyta</taxon>
        <taxon>Magnoliopsida</taxon>
        <taxon>eudicotyledons</taxon>
        <taxon>Gunneridae</taxon>
        <taxon>Pentapetalae</taxon>
        <taxon>rosids</taxon>
        <taxon>malvids</taxon>
        <taxon>Malvales</taxon>
        <taxon>Malvaceae</taxon>
        <taxon>Malvoideae</taxon>
        <taxon>Gossypium</taxon>
    </lineage>
</organism>
<dbReference type="OrthoDB" id="993114at2759"/>
<keyword evidence="2" id="KW-1185">Reference proteome</keyword>
<protein>
    <submittedName>
        <fullName evidence="1">Uncharacterized protein</fullName>
    </submittedName>
</protein>
<sequence>MKFYTNVETLIRSLYSGFEELLDTPLYLY</sequence>
<dbReference type="AlphaFoldDB" id="A0A7J8WAD3"/>
<proteinExistence type="predicted"/>
<comment type="caution">
    <text evidence="1">The sequence shown here is derived from an EMBL/GenBank/DDBJ whole genome shotgun (WGS) entry which is preliminary data.</text>
</comment>
<reference evidence="1 2" key="1">
    <citation type="journal article" date="2019" name="Genome Biol. Evol.">
        <title>Insights into the evolution of the New World diploid cottons (Gossypium, subgenus Houzingenia) based on genome sequencing.</title>
        <authorList>
            <person name="Grover C.E."/>
            <person name="Arick M.A. 2nd"/>
            <person name="Thrash A."/>
            <person name="Conover J.L."/>
            <person name="Sanders W.S."/>
            <person name="Peterson D.G."/>
            <person name="Frelichowski J.E."/>
            <person name="Scheffler J.A."/>
            <person name="Scheffler B.E."/>
            <person name="Wendel J.F."/>
        </authorList>
    </citation>
    <scope>NUCLEOTIDE SEQUENCE [LARGE SCALE GENOMIC DNA]</scope>
    <source>
        <strain evidence="1">57</strain>
        <tissue evidence="1">Leaf</tissue>
    </source>
</reference>
<gene>
    <name evidence="1" type="ORF">Goklo_024004</name>
</gene>
<dbReference type="EMBL" id="JABFAB010243082">
    <property type="protein sequence ID" value="MBA0672027.1"/>
    <property type="molecule type" value="Genomic_DNA"/>
</dbReference>
<evidence type="ECO:0000313" key="2">
    <source>
        <dbReference type="Proteomes" id="UP000593573"/>
    </source>
</evidence>
<name>A0A7J8WAD3_9ROSI</name>
<dbReference type="Proteomes" id="UP000593573">
    <property type="component" value="Unassembled WGS sequence"/>
</dbReference>